<dbReference type="Proteomes" id="UP000009376">
    <property type="component" value="Unassembled WGS sequence"/>
</dbReference>
<dbReference type="GO" id="GO:0005829">
    <property type="term" value="C:cytosol"/>
    <property type="evidence" value="ECO:0007669"/>
    <property type="project" value="TreeGrafter"/>
</dbReference>
<evidence type="ECO:0000313" key="5">
    <source>
        <dbReference type="Proteomes" id="UP000009376"/>
    </source>
</evidence>
<accession>D6GUH8</accession>
<evidence type="ECO:0000313" key="4">
    <source>
        <dbReference type="EMBL" id="EFD93106.1"/>
    </source>
</evidence>
<feature type="domain" description="Nudix hydrolase" evidence="3">
    <location>
        <begin position="38"/>
        <end position="167"/>
    </location>
</feature>
<organism evidence="4 5">
    <name type="scientific">Candidatus Parvarchaeum acidophilus ARMAN-5</name>
    <dbReference type="NCBI Taxonomy" id="662762"/>
    <lineage>
        <taxon>Archaea</taxon>
        <taxon>Candidatus Parvarchaeota</taxon>
        <taxon>Candidatus Parvarchaeum</taxon>
    </lineage>
</organism>
<evidence type="ECO:0000259" key="3">
    <source>
        <dbReference type="PROSITE" id="PS51462"/>
    </source>
</evidence>
<dbReference type="PROSITE" id="PS00893">
    <property type="entry name" value="NUDIX_BOX"/>
    <property type="match status" value="1"/>
</dbReference>
<evidence type="ECO:0000256" key="2">
    <source>
        <dbReference type="ARBA" id="ARBA00022801"/>
    </source>
</evidence>
<dbReference type="PROSITE" id="PS51462">
    <property type="entry name" value="NUDIX"/>
    <property type="match status" value="1"/>
</dbReference>
<dbReference type="AlphaFoldDB" id="D6GUH8"/>
<dbReference type="SUPFAM" id="SSF55811">
    <property type="entry name" value="Nudix"/>
    <property type="match status" value="1"/>
</dbReference>
<sequence>MIILIIIMDVLFSSGNFFKVAGKNVKVNGKDHKFYELIIKDVVMVAVLNNKNELLFEKHFRPIMGKVLYELPAGYVDKGESPIKAAARELEEETGYKAKKIKSLFKSYISTGRSKQLMHFFIADQLTKGKKHKDPGEQIDDIVWIPLEKAVDMVKSGKIKGIDTTACILFLSQFLRKS</sequence>
<dbReference type="PANTHER" id="PTHR11839:SF18">
    <property type="entry name" value="NUDIX HYDROLASE DOMAIN-CONTAINING PROTEIN"/>
    <property type="match status" value="1"/>
</dbReference>
<dbReference type="CDD" id="cd03424">
    <property type="entry name" value="NUDIX_ADPRase_Nudt5_UGPPase_Nudt14"/>
    <property type="match status" value="1"/>
</dbReference>
<gene>
    <name evidence="4" type="ORF">BJBARM5_0115</name>
</gene>
<protein>
    <submittedName>
        <fullName evidence="4">NUDIX hydrolase</fullName>
    </submittedName>
</protein>
<dbReference type="EMBL" id="GG745546">
    <property type="protein sequence ID" value="EFD93106.1"/>
    <property type="molecule type" value="Genomic_DNA"/>
</dbReference>
<dbReference type="PANTHER" id="PTHR11839">
    <property type="entry name" value="UDP/ADP-SUGAR PYROPHOSPHATASE"/>
    <property type="match status" value="1"/>
</dbReference>
<dbReference type="GO" id="GO:0019693">
    <property type="term" value="P:ribose phosphate metabolic process"/>
    <property type="evidence" value="ECO:0007669"/>
    <property type="project" value="TreeGrafter"/>
</dbReference>
<dbReference type="GO" id="GO:0006753">
    <property type="term" value="P:nucleoside phosphate metabolic process"/>
    <property type="evidence" value="ECO:0007669"/>
    <property type="project" value="TreeGrafter"/>
</dbReference>
<comment type="cofactor">
    <cofactor evidence="1">
        <name>Mg(2+)</name>
        <dbReference type="ChEBI" id="CHEBI:18420"/>
    </cofactor>
</comment>
<name>D6GUH8_PARA5</name>
<proteinExistence type="predicted"/>
<dbReference type="GO" id="GO:0016462">
    <property type="term" value="F:pyrophosphatase activity"/>
    <property type="evidence" value="ECO:0007669"/>
    <property type="project" value="UniProtKB-ARBA"/>
</dbReference>
<dbReference type="InterPro" id="IPR020084">
    <property type="entry name" value="NUDIX_hydrolase_CS"/>
</dbReference>
<dbReference type="Gene3D" id="3.90.79.10">
    <property type="entry name" value="Nucleoside Triphosphate Pyrophosphohydrolase"/>
    <property type="match status" value="1"/>
</dbReference>
<dbReference type="PRINTS" id="PR00502">
    <property type="entry name" value="NUDIXFAMILY"/>
</dbReference>
<dbReference type="InterPro" id="IPR000086">
    <property type="entry name" value="NUDIX_hydrolase_dom"/>
</dbReference>
<dbReference type="InterPro" id="IPR015797">
    <property type="entry name" value="NUDIX_hydrolase-like_dom_sf"/>
</dbReference>
<dbReference type="InterPro" id="IPR020476">
    <property type="entry name" value="Nudix_hydrolase"/>
</dbReference>
<keyword evidence="2 4" id="KW-0378">Hydrolase</keyword>
<reference evidence="4 5" key="1">
    <citation type="journal article" date="2010" name="Proc. Natl. Acad. Sci. U.S.A.">
        <title>Enigmatic, ultrasmall, uncultivated Archaea.</title>
        <authorList>
            <person name="Baker B.J."/>
            <person name="Comolli L.R."/>
            <person name="Dick G.J."/>
            <person name="Hauser L.J."/>
            <person name="Hyatt D."/>
            <person name="Dill B.D."/>
            <person name="Land M.L."/>
            <person name="Verberkmoes N.C."/>
            <person name="Hettich R.L."/>
            <person name="Banfield J.F."/>
        </authorList>
    </citation>
    <scope>NUCLEOTIDE SEQUENCE [LARGE SCALE GENOMIC DNA]</scope>
</reference>
<evidence type="ECO:0000256" key="1">
    <source>
        <dbReference type="ARBA" id="ARBA00001946"/>
    </source>
</evidence>
<dbReference type="Pfam" id="PF00293">
    <property type="entry name" value="NUDIX"/>
    <property type="match status" value="1"/>
</dbReference>